<evidence type="ECO:0000256" key="3">
    <source>
        <dbReference type="SAM" id="SignalP"/>
    </source>
</evidence>
<protein>
    <recommendedName>
        <fullName evidence="6">Extracellular serine-rich protein</fullName>
    </recommendedName>
</protein>
<feature type="region of interest" description="Disordered" evidence="1">
    <location>
        <begin position="194"/>
        <end position="236"/>
    </location>
</feature>
<dbReference type="EMBL" id="JAAGWQ010000012">
    <property type="protein sequence ID" value="KAF5679404.1"/>
    <property type="molecule type" value="Genomic_DNA"/>
</dbReference>
<keyword evidence="3" id="KW-0732">Signal</keyword>
<name>A0A8H5TW18_FUSHE</name>
<sequence length="403" mass="43152">MLPKHFVTLSSILMGCCAQETQANAPTGKDAGPMTGASTETPSSTLGDMSASTTSTTETTTHTINVGAAGHKFTPNEIKADIGDIIEYRFYPDAHWVIRGDYDNPCIPYEYVDTDREGFSSGPEPVKAITDDAPRYRVRVNDTKPIFFYCGAPGSCVRYHMMGVVNPSKKQNLNGWLKKADGVDFQLTPGEPFPKESGFISSTTSTLPPSTASVMPESTTSTAVNKNSSSSGHPTNNSLSGGVIAGIVIGSAAVLGIIIGAIYLCGRRGGFNDAYRKRFGTHDMPSGLHGAPPVSEVEVSSPNSTLPGYWVYKPTSPVTSTVGQSHHASPPLSPLYNFPQDTGAMMPPYEENLYTTNVPNFNDLTPHPPPRPPKEVPFGVAELPGQRLQDPPVELPYSRTPVE</sequence>
<reference evidence="4 5" key="1">
    <citation type="submission" date="2020-05" db="EMBL/GenBank/DDBJ databases">
        <title>Identification and distribution of gene clusters putatively required for synthesis of sphingolipid metabolism inhibitors in phylogenetically diverse species of the filamentous fungus Fusarium.</title>
        <authorList>
            <person name="Kim H.-S."/>
            <person name="Busman M."/>
            <person name="Brown D.W."/>
            <person name="Divon H."/>
            <person name="Uhlig S."/>
            <person name="Proctor R.H."/>
        </authorList>
    </citation>
    <scope>NUCLEOTIDE SEQUENCE [LARGE SCALE GENOMIC DNA]</scope>
    <source>
        <strain evidence="4 5">NRRL 20693</strain>
    </source>
</reference>
<feature type="compositionally biased region" description="Polar residues" evidence="1">
    <location>
        <begin position="36"/>
        <end position="47"/>
    </location>
</feature>
<dbReference type="AlphaFoldDB" id="A0A8H5TW18"/>
<evidence type="ECO:0008006" key="6">
    <source>
        <dbReference type="Google" id="ProtNLM"/>
    </source>
</evidence>
<feature type="region of interest" description="Disordered" evidence="1">
    <location>
        <begin position="356"/>
        <end position="403"/>
    </location>
</feature>
<evidence type="ECO:0000256" key="1">
    <source>
        <dbReference type="SAM" id="MobiDB-lite"/>
    </source>
</evidence>
<feature type="signal peptide" evidence="3">
    <location>
        <begin position="1"/>
        <end position="18"/>
    </location>
</feature>
<feature type="chain" id="PRO_5034247164" description="Extracellular serine-rich protein" evidence="3">
    <location>
        <begin position="19"/>
        <end position="403"/>
    </location>
</feature>
<dbReference type="InterPro" id="IPR052953">
    <property type="entry name" value="Ser-rich/MCO-related"/>
</dbReference>
<evidence type="ECO:0000313" key="5">
    <source>
        <dbReference type="Proteomes" id="UP000567885"/>
    </source>
</evidence>
<dbReference type="Proteomes" id="UP000567885">
    <property type="component" value="Unassembled WGS sequence"/>
</dbReference>
<keyword evidence="2" id="KW-1133">Transmembrane helix</keyword>
<evidence type="ECO:0000313" key="4">
    <source>
        <dbReference type="EMBL" id="KAF5679404.1"/>
    </source>
</evidence>
<dbReference type="InterPro" id="IPR008972">
    <property type="entry name" value="Cupredoxin"/>
</dbReference>
<feature type="compositionally biased region" description="Low complexity" evidence="1">
    <location>
        <begin position="201"/>
        <end position="211"/>
    </location>
</feature>
<dbReference type="PANTHER" id="PTHR34883">
    <property type="entry name" value="SERINE-RICH PROTEIN, PUTATIVE-RELATED-RELATED"/>
    <property type="match status" value="1"/>
</dbReference>
<feature type="compositionally biased region" description="Polar residues" evidence="1">
    <location>
        <begin position="212"/>
        <end position="236"/>
    </location>
</feature>
<keyword evidence="2" id="KW-0472">Membrane</keyword>
<keyword evidence="5" id="KW-1185">Reference proteome</keyword>
<dbReference type="OrthoDB" id="2331100at2759"/>
<comment type="caution">
    <text evidence="4">The sequence shown here is derived from an EMBL/GenBank/DDBJ whole genome shotgun (WGS) entry which is preliminary data.</text>
</comment>
<organism evidence="4 5">
    <name type="scientific">Fusarium heterosporum</name>
    <dbReference type="NCBI Taxonomy" id="42747"/>
    <lineage>
        <taxon>Eukaryota</taxon>
        <taxon>Fungi</taxon>
        <taxon>Dikarya</taxon>
        <taxon>Ascomycota</taxon>
        <taxon>Pezizomycotina</taxon>
        <taxon>Sordariomycetes</taxon>
        <taxon>Hypocreomycetidae</taxon>
        <taxon>Hypocreales</taxon>
        <taxon>Nectriaceae</taxon>
        <taxon>Fusarium</taxon>
        <taxon>Fusarium heterosporum species complex</taxon>
    </lineage>
</organism>
<dbReference type="SUPFAM" id="SSF49503">
    <property type="entry name" value="Cupredoxins"/>
    <property type="match status" value="1"/>
</dbReference>
<proteinExistence type="predicted"/>
<feature type="region of interest" description="Disordered" evidence="1">
    <location>
        <begin position="24"/>
        <end position="58"/>
    </location>
</feature>
<dbReference type="Gene3D" id="2.60.40.420">
    <property type="entry name" value="Cupredoxins - blue copper proteins"/>
    <property type="match status" value="1"/>
</dbReference>
<accession>A0A8H5TW18</accession>
<gene>
    <name evidence="4" type="ORF">FHETE_821</name>
</gene>
<feature type="transmembrane region" description="Helical" evidence="2">
    <location>
        <begin position="243"/>
        <end position="266"/>
    </location>
</feature>
<dbReference type="PANTHER" id="PTHR34883:SF19">
    <property type="entry name" value="EXTRACELLULAR SERINE-RICH PROTEIN"/>
    <property type="match status" value="1"/>
</dbReference>
<dbReference type="PROSITE" id="PS51257">
    <property type="entry name" value="PROKAR_LIPOPROTEIN"/>
    <property type="match status" value="1"/>
</dbReference>
<keyword evidence="2" id="KW-0812">Transmembrane</keyword>
<evidence type="ECO:0000256" key="2">
    <source>
        <dbReference type="SAM" id="Phobius"/>
    </source>
</evidence>